<dbReference type="InterPro" id="IPR027469">
    <property type="entry name" value="Cation_efflux_TMD_sf"/>
</dbReference>
<dbReference type="GeneID" id="14867152"/>
<dbReference type="PANTHER" id="PTHR11562:SF17">
    <property type="entry name" value="RE54080P-RELATED"/>
    <property type="match status" value="1"/>
</dbReference>
<feature type="transmembrane region" description="Helical" evidence="10">
    <location>
        <begin position="382"/>
        <end position="403"/>
    </location>
</feature>
<dbReference type="OrthoDB" id="9944568at2759"/>
<dbReference type="STRING" id="1054147.F4QA98"/>
<evidence type="ECO:0000256" key="5">
    <source>
        <dbReference type="ARBA" id="ARBA00022906"/>
    </source>
</evidence>
<feature type="domain" description="Cation efflux protein cytoplasmic" evidence="12">
    <location>
        <begin position="416"/>
        <end position="488"/>
    </location>
</feature>
<feature type="region of interest" description="Disordered" evidence="9">
    <location>
        <begin position="280"/>
        <end position="319"/>
    </location>
</feature>
<keyword evidence="7" id="KW-0406">Ion transport</keyword>
<dbReference type="InterPro" id="IPR058533">
    <property type="entry name" value="Cation_efflux_TM"/>
</dbReference>
<reference evidence="14" key="1">
    <citation type="journal article" date="2011" name="Genome Res.">
        <title>Phylogeny-wide analysis of social amoeba genomes highlights ancient origins for complex intercellular communication.</title>
        <authorList>
            <person name="Heidel A.J."/>
            <person name="Lawal H.M."/>
            <person name="Felder M."/>
            <person name="Schilde C."/>
            <person name="Helps N.R."/>
            <person name="Tunggal B."/>
            <person name="Rivero F."/>
            <person name="John U."/>
            <person name="Schleicher M."/>
            <person name="Eichinger L."/>
            <person name="Platzer M."/>
            <person name="Noegel A.A."/>
            <person name="Schaap P."/>
            <person name="Gloeckner G."/>
        </authorList>
    </citation>
    <scope>NUCLEOTIDE SEQUENCE [LARGE SCALE GENOMIC DNA]</scope>
    <source>
        <strain evidence="14">SH3</strain>
    </source>
</reference>
<keyword evidence="6 10" id="KW-1133">Transmembrane helix</keyword>
<keyword evidence="4 10" id="KW-0812">Transmembrane</keyword>
<evidence type="ECO:0000256" key="4">
    <source>
        <dbReference type="ARBA" id="ARBA00022692"/>
    </source>
</evidence>
<evidence type="ECO:0000256" key="1">
    <source>
        <dbReference type="ARBA" id="ARBA00004141"/>
    </source>
</evidence>
<protein>
    <submittedName>
        <fullName evidence="13">Zinc transporter</fullName>
    </submittedName>
</protein>
<evidence type="ECO:0000259" key="11">
    <source>
        <dbReference type="Pfam" id="PF01545"/>
    </source>
</evidence>
<keyword evidence="8 10" id="KW-0472">Membrane</keyword>
<dbReference type="GO" id="GO:0042742">
    <property type="term" value="P:defense response to bacterium"/>
    <property type="evidence" value="ECO:0007669"/>
    <property type="project" value="EnsemblProtists"/>
</dbReference>
<feature type="compositionally biased region" description="Basic residues" evidence="9">
    <location>
        <begin position="302"/>
        <end position="315"/>
    </location>
</feature>
<comment type="similarity">
    <text evidence="2">Belongs to the cation diffusion facilitator (CDF) transporter (TC 2.A.4) family. SLC30A subfamily.</text>
</comment>
<organism evidence="13 14">
    <name type="scientific">Cavenderia fasciculata</name>
    <name type="common">Slime mold</name>
    <name type="synonym">Dictyostelium fasciculatum</name>
    <dbReference type="NCBI Taxonomy" id="261658"/>
    <lineage>
        <taxon>Eukaryota</taxon>
        <taxon>Amoebozoa</taxon>
        <taxon>Evosea</taxon>
        <taxon>Eumycetozoa</taxon>
        <taxon>Dictyostelia</taxon>
        <taxon>Acytosteliales</taxon>
        <taxon>Cavenderiaceae</taxon>
        <taxon>Cavenderia</taxon>
    </lineage>
</organism>
<dbReference type="Gene3D" id="1.20.1510.10">
    <property type="entry name" value="Cation efflux protein transmembrane domain"/>
    <property type="match status" value="1"/>
</dbReference>
<evidence type="ECO:0000256" key="2">
    <source>
        <dbReference type="ARBA" id="ARBA00008873"/>
    </source>
</evidence>
<evidence type="ECO:0000256" key="10">
    <source>
        <dbReference type="SAM" id="Phobius"/>
    </source>
</evidence>
<evidence type="ECO:0000256" key="9">
    <source>
        <dbReference type="SAM" id="MobiDB-lite"/>
    </source>
</evidence>
<dbReference type="InterPro" id="IPR050681">
    <property type="entry name" value="CDF/SLC30A"/>
</dbReference>
<dbReference type="GO" id="GO:0005886">
    <property type="term" value="C:plasma membrane"/>
    <property type="evidence" value="ECO:0007669"/>
    <property type="project" value="TreeGrafter"/>
</dbReference>
<proteinExistence type="inferred from homology"/>
<keyword evidence="3" id="KW-0813">Transport</keyword>
<evidence type="ECO:0000256" key="8">
    <source>
        <dbReference type="ARBA" id="ARBA00023136"/>
    </source>
</evidence>
<feature type="region of interest" description="Disordered" evidence="9">
    <location>
        <begin position="1"/>
        <end position="96"/>
    </location>
</feature>
<feature type="transmembrane region" description="Helical" evidence="10">
    <location>
        <begin position="209"/>
        <end position="230"/>
    </location>
</feature>
<dbReference type="GO" id="GO:0000331">
    <property type="term" value="C:contractile vacuole"/>
    <property type="evidence" value="ECO:0007669"/>
    <property type="project" value="EnsemblProtists"/>
</dbReference>
<dbReference type="NCBIfam" id="TIGR01297">
    <property type="entry name" value="CDF"/>
    <property type="match status" value="1"/>
</dbReference>
<comment type="subcellular location">
    <subcellularLocation>
        <location evidence="1">Membrane</location>
        <topology evidence="1">Multi-pass membrane protein</topology>
    </subcellularLocation>
</comment>
<dbReference type="InterPro" id="IPR002524">
    <property type="entry name" value="Cation_efflux"/>
</dbReference>
<evidence type="ECO:0000256" key="7">
    <source>
        <dbReference type="ARBA" id="ARBA00023065"/>
    </source>
</evidence>
<dbReference type="Pfam" id="PF01545">
    <property type="entry name" value="Cation_efflux"/>
    <property type="match status" value="1"/>
</dbReference>
<dbReference type="GO" id="GO:0140220">
    <property type="term" value="C:pathogen-containing vacuole"/>
    <property type="evidence" value="ECO:0007669"/>
    <property type="project" value="EnsemblProtists"/>
</dbReference>
<name>F4QA98_CACFS</name>
<feature type="region of interest" description="Disordered" evidence="9">
    <location>
        <begin position="111"/>
        <end position="134"/>
    </location>
</feature>
<dbReference type="Proteomes" id="UP000007797">
    <property type="component" value="Unassembled WGS sequence"/>
</dbReference>
<sequence>MNNNKEQEDEDINQGDNERLVFNNNNNNNNNGDKKKKKHGHSHGNDGGHGHSHGGHKEKKGGHSHLHNHQEDEDEHHHHNHNHNHDDHDDDEDEDIYNSSTSIEHIGGVAHSLGSSSLDSDEAEETPLDESKSLQEIQKKRRARLSLMVCLVLTTIFMIGEIVGGYIANSLAIMTDAAHLLTDIGAMFLSLFAMWISSQPPTSKLSFGFHRAEILGALVSVLMIWALTGVLMYEAIQRILHPPDVVDGKIMFIIATCGLAINVIDALILHFGAGGHGHSHGGINHGHSHGGGGGHNHGDASKKKKKHGHSHSSHGHGHEIEEIDIEKGLTINSRTGAPKKESKIKMDINVYSTYIHVIGDCFQSIGVMIAAAIIWIKPHWKIADPITTFIFSIIVLFTTIRLLRQSLGVLMEGVPADISVAEVQHDLEALEGVFEVHDLHIWSITLGKPALSVHLTVGLGVVGDDVLKSANRLLKQEHNIDHTTIQIEIQDRATDLCRDPCAPTPKKALTNLQQRILNK</sequence>
<gene>
    <name evidence="13" type="ORF">DFA_10459</name>
</gene>
<dbReference type="Pfam" id="PF16916">
    <property type="entry name" value="ZT_dimer"/>
    <property type="match status" value="1"/>
</dbReference>
<evidence type="ECO:0000313" key="14">
    <source>
        <dbReference type="Proteomes" id="UP000007797"/>
    </source>
</evidence>
<evidence type="ECO:0000256" key="3">
    <source>
        <dbReference type="ARBA" id="ARBA00022448"/>
    </source>
</evidence>
<feature type="transmembrane region" description="Helical" evidence="10">
    <location>
        <begin position="145"/>
        <end position="168"/>
    </location>
</feature>
<feature type="transmembrane region" description="Helical" evidence="10">
    <location>
        <begin position="353"/>
        <end position="376"/>
    </location>
</feature>
<keyword evidence="5" id="KW-0864">Zinc transport</keyword>
<feature type="transmembrane region" description="Helical" evidence="10">
    <location>
        <begin position="180"/>
        <end position="197"/>
    </location>
</feature>
<dbReference type="OMA" id="RTWGWAR"/>
<dbReference type="AlphaFoldDB" id="F4QA98"/>
<evidence type="ECO:0000313" key="13">
    <source>
        <dbReference type="EMBL" id="EGG15617.1"/>
    </source>
</evidence>
<dbReference type="SUPFAM" id="SSF160240">
    <property type="entry name" value="Cation efflux protein cytoplasmic domain-like"/>
    <property type="match status" value="1"/>
</dbReference>
<dbReference type="SUPFAM" id="SSF161111">
    <property type="entry name" value="Cation efflux protein transmembrane domain-like"/>
    <property type="match status" value="1"/>
</dbReference>
<feature type="compositionally biased region" description="Basic residues" evidence="9">
    <location>
        <begin position="50"/>
        <end position="67"/>
    </location>
</feature>
<dbReference type="KEGG" id="dfa:DFA_10459"/>
<accession>F4QA98</accession>
<evidence type="ECO:0000259" key="12">
    <source>
        <dbReference type="Pfam" id="PF16916"/>
    </source>
</evidence>
<dbReference type="RefSeq" id="XP_004354359.1">
    <property type="nucleotide sequence ID" value="XM_004354307.1"/>
</dbReference>
<keyword evidence="14" id="KW-1185">Reference proteome</keyword>
<dbReference type="EMBL" id="GL883026">
    <property type="protein sequence ID" value="EGG15617.1"/>
    <property type="molecule type" value="Genomic_DNA"/>
</dbReference>
<feature type="compositionally biased region" description="Acidic residues" evidence="9">
    <location>
        <begin position="119"/>
        <end position="128"/>
    </location>
</feature>
<dbReference type="PANTHER" id="PTHR11562">
    <property type="entry name" value="CATION EFFLUX PROTEIN/ ZINC TRANSPORTER"/>
    <property type="match status" value="1"/>
</dbReference>
<keyword evidence="5" id="KW-0862">Zinc</keyword>
<feature type="transmembrane region" description="Helical" evidence="10">
    <location>
        <begin position="250"/>
        <end position="271"/>
    </location>
</feature>
<dbReference type="GO" id="GO:0005385">
    <property type="term" value="F:zinc ion transmembrane transporter activity"/>
    <property type="evidence" value="ECO:0007669"/>
    <property type="project" value="TreeGrafter"/>
</dbReference>
<dbReference type="InterPro" id="IPR027470">
    <property type="entry name" value="Cation_efflux_CTD"/>
</dbReference>
<dbReference type="InterPro" id="IPR036837">
    <property type="entry name" value="Cation_efflux_CTD_sf"/>
</dbReference>
<evidence type="ECO:0000256" key="6">
    <source>
        <dbReference type="ARBA" id="ARBA00022989"/>
    </source>
</evidence>
<feature type="domain" description="Cation efflux protein transmembrane" evidence="11">
    <location>
        <begin position="148"/>
        <end position="411"/>
    </location>
</feature>